<accession>A0A1V4AVE0</accession>
<gene>
    <name evidence="1" type="ORF">AYP45_05665</name>
</gene>
<proteinExistence type="predicted"/>
<organism evidence="1 2">
    <name type="scientific">Candidatus Brocadia carolinensis</name>
    <dbReference type="NCBI Taxonomy" id="1004156"/>
    <lineage>
        <taxon>Bacteria</taxon>
        <taxon>Pseudomonadati</taxon>
        <taxon>Planctomycetota</taxon>
        <taxon>Candidatus Brocadiia</taxon>
        <taxon>Candidatus Brocadiales</taxon>
        <taxon>Candidatus Brocadiaceae</taxon>
        <taxon>Candidatus Brocadia</taxon>
    </lineage>
</organism>
<name>A0A1V4AVE0_9BACT</name>
<dbReference type="Proteomes" id="UP000189681">
    <property type="component" value="Unassembled WGS sequence"/>
</dbReference>
<sequence>MGNKFSSPGCKPILRFPDWWIAPGLGIVWMVHAQDNGERILQPYIGAKCGSTFLSCSARPASCNPITTEIDRLTGESIFHGFIRPN</sequence>
<dbReference type="STRING" id="1004156.AYP45_05665"/>
<dbReference type="AlphaFoldDB" id="A0A1V4AVE0"/>
<evidence type="ECO:0000313" key="2">
    <source>
        <dbReference type="Proteomes" id="UP000189681"/>
    </source>
</evidence>
<comment type="caution">
    <text evidence="1">The sequence shown here is derived from an EMBL/GenBank/DDBJ whole genome shotgun (WGS) entry which is preliminary data.</text>
</comment>
<protein>
    <submittedName>
        <fullName evidence="1">Uncharacterized protein</fullName>
    </submittedName>
</protein>
<reference evidence="1 2" key="1">
    <citation type="journal article" date="2017" name="Water Res.">
        <title>Discovery and metagenomic analysis of an anammox bacterial enrichment related to Candidatus "Brocadia caroliniensis" in a full-scale glycerol-fed nitritation-denitritation separate centrate treatment process.</title>
        <authorList>
            <person name="Park H."/>
            <person name="Brotto A.C."/>
            <person name="van Loosdrecht M.C."/>
            <person name="Chandran K."/>
        </authorList>
    </citation>
    <scope>NUCLEOTIDE SEQUENCE [LARGE SCALE GENOMIC DNA]</scope>
    <source>
        <strain evidence="1">26THWARD</strain>
    </source>
</reference>
<evidence type="ECO:0000313" key="1">
    <source>
        <dbReference type="EMBL" id="OOP57051.1"/>
    </source>
</evidence>
<dbReference type="EMBL" id="AYTS01000048">
    <property type="protein sequence ID" value="OOP57051.1"/>
    <property type="molecule type" value="Genomic_DNA"/>
</dbReference>